<protein>
    <submittedName>
        <fullName evidence="2">GNAT family N-acetyltransferase</fullName>
    </submittedName>
</protein>
<evidence type="ECO:0000313" key="2">
    <source>
        <dbReference type="EMBL" id="MCY0386839.1"/>
    </source>
</evidence>
<dbReference type="Pfam" id="PF13508">
    <property type="entry name" value="Acetyltransf_7"/>
    <property type="match status" value="1"/>
</dbReference>
<dbReference type="PROSITE" id="PS51186">
    <property type="entry name" value="GNAT"/>
    <property type="match status" value="1"/>
</dbReference>
<dbReference type="InterPro" id="IPR000182">
    <property type="entry name" value="GNAT_dom"/>
</dbReference>
<evidence type="ECO:0000313" key="3">
    <source>
        <dbReference type="Proteomes" id="UP001082899"/>
    </source>
</evidence>
<dbReference type="CDD" id="cd04301">
    <property type="entry name" value="NAT_SF"/>
    <property type="match status" value="1"/>
</dbReference>
<reference evidence="2" key="1">
    <citation type="submission" date="2022-11" db="EMBL/GenBank/DDBJ databases">
        <title>Robbsia betulipollinis sp. nov., isolated from pollen of birch (Betula pendula).</title>
        <authorList>
            <person name="Shi H."/>
            <person name="Ambika Manirajan B."/>
            <person name="Ratering S."/>
            <person name="Geissler-Plaum R."/>
            <person name="Schnell S."/>
        </authorList>
    </citation>
    <scope>NUCLEOTIDE SEQUENCE</scope>
    <source>
        <strain evidence="2">Bb-Pol-6</strain>
    </source>
</reference>
<gene>
    <name evidence="2" type="ORF">OVY01_06255</name>
</gene>
<comment type="caution">
    <text evidence="2">The sequence shown here is derived from an EMBL/GenBank/DDBJ whole genome shotgun (WGS) entry which is preliminary data.</text>
</comment>
<dbReference type="EMBL" id="JAPMXC010000001">
    <property type="protein sequence ID" value="MCY0386839.1"/>
    <property type="molecule type" value="Genomic_DNA"/>
</dbReference>
<dbReference type="Proteomes" id="UP001082899">
    <property type="component" value="Unassembled WGS sequence"/>
</dbReference>
<proteinExistence type="predicted"/>
<dbReference type="SUPFAM" id="SSF55729">
    <property type="entry name" value="Acyl-CoA N-acyltransferases (Nat)"/>
    <property type="match status" value="1"/>
</dbReference>
<dbReference type="RefSeq" id="WP_267846483.1">
    <property type="nucleotide sequence ID" value="NZ_JAPMXC010000001.1"/>
</dbReference>
<dbReference type="Gene3D" id="3.40.630.30">
    <property type="match status" value="1"/>
</dbReference>
<feature type="domain" description="N-acetyltransferase" evidence="1">
    <location>
        <begin position="7"/>
        <end position="150"/>
    </location>
</feature>
<dbReference type="InterPro" id="IPR016181">
    <property type="entry name" value="Acyl_CoA_acyltransferase"/>
</dbReference>
<name>A0ABT3ZJY2_9BURK</name>
<evidence type="ECO:0000259" key="1">
    <source>
        <dbReference type="PROSITE" id="PS51186"/>
    </source>
</evidence>
<accession>A0ABT3ZJY2</accession>
<organism evidence="2 3">
    <name type="scientific">Robbsia betulipollinis</name>
    <dbReference type="NCBI Taxonomy" id="2981849"/>
    <lineage>
        <taxon>Bacteria</taxon>
        <taxon>Pseudomonadati</taxon>
        <taxon>Pseudomonadota</taxon>
        <taxon>Betaproteobacteria</taxon>
        <taxon>Burkholderiales</taxon>
        <taxon>Burkholderiaceae</taxon>
        <taxon>Robbsia</taxon>
    </lineage>
</organism>
<keyword evidence="3" id="KW-1185">Reference proteome</keyword>
<sequence>MQAHPPLTYEPACDDDFDALAQLRIAAMRESLEAVGRFDPERARARLRAGFRPQDTRHVVLSGKRVGFYALTQRRDHWALDHFYLHPEQTGHGLGSRVLADIARRADLAGMPVRLGALRGSRSNGFYAARGFVVTGEDEYDIHYVRQPHAGS</sequence>